<dbReference type="PANTHER" id="PTHR43664:SF1">
    <property type="entry name" value="BETA-METHYLMALYL-COA DEHYDRATASE"/>
    <property type="match status" value="1"/>
</dbReference>
<accession>A0A517SYW0</accession>
<reference evidence="3 4" key="1">
    <citation type="submission" date="2019-02" db="EMBL/GenBank/DDBJ databases">
        <title>Deep-cultivation of Planctomycetes and their phenomic and genomic characterization uncovers novel biology.</title>
        <authorList>
            <person name="Wiegand S."/>
            <person name="Jogler M."/>
            <person name="Boedeker C."/>
            <person name="Pinto D."/>
            <person name="Vollmers J."/>
            <person name="Rivas-Marin E."/>
            <person name="Kohn T."/>
            <person name="Peeters S.H."/>
            <person name="Heuer A."/>
            <person name="Rast P."/>
            <person name="Oberbeckmann S."/>
            <person name="Bunk B."/>
            <person name="Jeske O."/>
            <person name="Meyerdierks A."/>
            <person name="Storesund J.E."/>
            <person name="Kallscheuer N."/>
            <person name="Luecker S."/>
            <person name="Lage O.M."/>
            <person name="Pohl T."/>
            <person name="Merkel B.J."/>
            <person name="Hornburger P."/>
            <person name="Mueller R.-W."/>
            <person name="Bruemmer F."/>
            <person name="Labrenz M."/>
            <person name="Spormann A.M."/>
            <person name="Op den Camp H."/>
            <person name="Overmann J."/>
            <person name="Amann R."/>
            <person name="Jetten M.S.M."/>
            <person name="Mascher T."/>
            <person name="Medema M.H."/>
            <person name="Devos D.P."/>
            <person name="Kaster A.-K."/>
            <person name="Ovreas L."/>
            <person name="Rohde M."/>
            <person name="Galperin M.Y."/>
            <person name="Jogler C."/>
        </authorList>
    </citation>
    <scope>NUCLEOTIDE SEQUENCE [LARGE SCALE GENOMIC DNA]</scope>
    <source>
        <strain evidence="3 4">SV_7m_r</strain>
    </source>
</reference>
<dbReference type="InterPro" id="IPR029069">
    <property type="entry name" value="HotDog_dom_sf"/>
</dbReference>
<organism evidence="3 4">
    <name type="scientific">Stieleria bergensis</name>
    <dbReference type="NCBI Taxonomy" id="2528025"/>
    <lineage>
        <taxon>Bacteria</taxon>
        <taxon>Pseudomonadati</taxon>
        <taxon>Planctomycetota</taxon>
        <taxon>Planctomycetia</taxon>
        <taxon>Pirellulales</taxon>
        <taxon>Pirellulaceae</taxon>
        <taxon>Stieleria</taxon>
    </lineage>
</organism>
<evidence type="ECO:0000313" key="4">
    <source>
        <dbReference type="Proteomes" id="UP000315003"/>
    </source>
</evidence>
<dbReference type="PANTHER" id="PTHR43664">
    <property type="entry name" value="MONOAMINE OXIDASE-RELATED"/>
    <property type="match status" value="1"/>
</dbReference>
<dbReference type="Pfam" id="PF01575">
    <property type="entry name" value="MaoC_dehydratas"/>
    <property type="match status" value="1"/>
</dbReference>
<name>A0A517SYW0_9BACT</name>
<dbReference type="InterPro" id="IPR002539">
    <property type="entry name" value="MaoC-like_dom"/>
</dbReference>
<dbReference type="AlphaFoldDB" id="A0A517SYW0"/>
<dbReference type="Proteomes" id="UP000315003">
    <property type="component" value="Chromosome"/>
</dbReference>
<evidence type="ECO:0000313" key="3">
    <source>
        <dbReference type="EMBL" id="QDT61337.1"/>
    </source>
</evidence>
<feature type="domain" description="MaoC-like" evidence="2">
    <location>
        <begin position="63"/>
        <end position="155"/>
    </location>
</feature>
<proteinExistence type="predicted"/>
<evidence type="ECO:0000256" key="1">
    <source>
        <dbReference type="SAM" id="MobiDB-lite"/>
    </source>
</evidence>
<dbReference type="SUPFAM" id="SSF54637">
    <property type="entry name" value="Thioesterase/thiol ester dehydrase-isomerase"/>
    <property type="match status" value="1"/>
</dbReference>
<feature type="region of interest" description="Disordered" evidence="1">
    <location>
        <begin position="1"/>
        <end position="41"/>
    </location>
</feature>
<dbReference type="OrthoDB" id="9801625at2"/>
<protein>
    <submittedName>
        <fullName evidence="3">Bifunctional protein PaaZ</fullName>
    </submittedName>
</protein>
<evidence type="ECO:0000259" key="2">
    <source>
        <dbReference type="Pfam" id="PF01575"/>
    </source>
</evidence>
<dbReference type="EMBL" id="CP036272">
    <property type="protein sequence ID" value="QDT61337.1"/>
    <property type="molecule type" value="Genomic_DNA"/>
</dbReference>
<keyword evidence="4" id="KW-1185">Reference proteome</keyword>
<gene>
    <name evidence="3" type="primary">paaZ</name>
    <name evidence="3" type="ORF">SV7mr_38720</name>
</gene>
<dbReference type="RefSeq" id="WP_145275341.1">
    <property type="nucleotide sequence ID" value="NZ_CP036272.1"/>
</dbReference>
<dbReference type="InterPro" id="IPR052342">
    <property type="entry name" value="MCH/BMMD"/>
</dbReference>
<sequence length="200" mass="21627">MSLLRDIDGVASNRSEPLRRKQSKDQGPQAAKSRPEASSTAASLAAQDLLYGEDLQVGDCWTTEPREISADDVVQFAGLTGDHTSIHDPESSDSPFGRPIVHGLLGLSVLAGLGSTCPNVATLAFVGIGKWSFDAPLFHGEKVHAHCQVISLESHGRRAVKVLWLRQLINESGTVVQQGEFETLVAMRHRRSGKSPNKPR</sequence>
<dbReference type="Gene3D" id="3.10.129.10">
    <property type="entry name" value="Hotdog Thioesterase"/>
    <property type="match status" value="1"/>
</dbReference>